<gene>
    <name evidence="1" type="ORF">SETIT_5G406400v2</name>
</gene>
<accession>A0A368RFW1</accession>
<reference evidence="1" key="2">
    <citation type="submission" date="2015-07" db="EMBL/GenBank/DDBJ databases">
        <authorList>
            <person name="Noorani M."/>
        </authorList>
    </citation>
    <scope>NUCLEOTIDE SEQUENCE</scope>
    <source>
        <strain evidence="1">Yugu1</strain>
    </source>
</reference>
<dbReference type="EMBL" id="CM003532">
    <property type="protein sequence ID" value="RCV28470.1"/>
    <property type="molecule type" value="Genomic_DNA"/>
</dbReference>
<dbReference type="AlphaFoldDB" id="A0A368RFW1"/>
<name>A0A368RFW1_SETIT</name>
<proteinExistence type="predicted"/>
<sequence>MFEEYVACREGLIKAFDSDLETLVEESKKVGEDTPRSSYGAWRTKVGSCYVLCMVNLNHSLSPCWLLRKACSLTNGLVKLQTIAMPGMLVS</sequence>
<protein>
    <submittedName>
        <fullName evidence="1">Uncharacterized protein</fullName>
    </submittedName>
</protein>
<evidence type="ECO:0000313" key="1">
    <source>
        <dbReference type="EMBL" id="RCV28470.1"/>
    </source>
</evidence>
<organism evidence="1">
    <name type="scientific">Setaria italica</name>
    <name type="common">Foxtail millet</name>
    <name type="synonym">Panicum italicum</name>
    <dbReference type="NCBI Taxonomy" id="4555"/>
    <lineage>
        <taxon>Eukaryota</taxon>
        <taxon>Viridiplantae</taxon>
        <taxon>Streptophyta</taxon>
        <taxon>Embryophyta</taxon>
        <taxon>Tracheophyta</taxon>
        <taxon>Spermatophyta</taxon>
        <taxon>Magnoliopsida</taxon>
        <taxon>Liliopsida</taxon>
        <taxon>Poales</taxon>
        <taxon>Poaceae</taxon>
        <taxon>PACMAD clade</taxon>
        <taxon>Panicoideae</taxon>
        <taxon>Panicodae</taxon>
        <taxon>Paniceae</taxon>
        <taxon>Cenchrinae</taxon>
        <taxon>Setaria</taxon>
    </lineage>
</organism>
<reference evidence="1" key="1">
    <citation type="journal article" date="2012" name="Nat. Biotechnol.">
        <title>Reference genome sequence of the model plant Setaria.</title>
        <authorList>
            <person name="Bennetzen J.L."/>
            <person name="Schmutz J."/>
            <person name="Wang H."/>
            <person name="Percifield R."/>
            <person name="Hawkins J."/>
            <person name="Pontaroli A.C."/>
            <person name="Estep M."/>
            <person name="Feng L."/>
            <person name="Vaughn J.N."/>
            <person name="Grimwood J."/>
            <person name="Jenkins J."/>
            <person name="Barry K."/>
            <person name="Lindquist E."/>
            <person name="Hellsten U."/>
            <person name="Deshpande S."/>
            <person name="Wang X."/>
            <person name="Wu X."/>
            <person name="Mitros T."/>
            <person name="Triplett J."/>
            <person name="Yang X."/>
            <person name="Ye C.Y."/>
            <person name="Mauro-Herrera M."/>
            <person name="Wang L."/>
            <person name="Li P."/>
            <person name="Sharma M."/>
            <person name="Sharma R."/>
            <person name="Ronald P.C."/>
            <person name="Panaud O."/>
            <person name="Kellogg E.A."/>
            <person name="Brutnell T.P."/>
            <person name="Doust A.N."/>
            <person name="Tuskan G.A."/>
            <person name="Rokhsar D."/>
            <person name="Devos K.M."/>
        </authorList>
    </citation>
    <scope>NUCLEOTIDE SEQUENCE [LARGE SCALE GENOMIC DNA]</scope>
    <source>
        <strain evidence="1">Yugu1</strain>
    </source>
</reference>